<evidence type="ECO:0000313" key="2">
    <source>
        <dbReference type="Proteomes" id="UP000027341"/>
    </source>
</evidence>
<dbReference type="Proteomes" id="UP000027341">
    <property type="component" value="Unassembled WGS sequence"/>
</dbReference>
<name>A0A066ZNJ0_HYDMR</name>
<comment type="caution">
    <text evidence="1">The sequence shown here is derived from an EMBL/GenBank/DDBJ whole genome shotgun (WGS) entry which is preliminary data.</text>
</comment>
<reference evidence="1 2" key="1">
    <citation type="submission" date="2014-04" db="EMBL/GenBank/DDBJ databases">
        <title>Draft genome sequence of Hydrogenovibrio marinus MH-110, a model organism for aerobic H2 metabolism.</title>
        <authorList>
            <person name="Cha H.J."/>
            <person name="Jo B.H."/>
            <person name="Hwang B.H."/>
        </authorList>
    </citation>
    <scope>NUCLEOTIDE SEQUENCE [LARGE SCALE GENOMIC DNA]</scope>
    <source>
        <strain evidence="1 2">MH-110</strain>
    </source>
</reference>
<proteinExistence type="predicted"/>
<gene>
    <name evidence="1" type="ORF">EI16_03535</name>
</gene>
<dbReference type="AlphaFoldDB" id="A0A066ZNJ0"/>
<dbReference type="EMBL" id="JMIU01000001">
    <property type="protein sequence ID" value="KDN95383.1"/>
    <property type="molecule type" value="Genomic_DNA"/>
</dbReference>
<accession>A0A066ZNJ0</accession>
<keyword evidence="2" id="KW-1185">Reference proteome</keyword>
<organism evidence="1 2">
    <name type="scientific">Hydrogenovibrio marinus</name>
    <dbReference type="NCBI Taxonomy" id="28885"/>
    <lineage>
        <taxon>Bacteria</taxon>
        <taxon>Pseudomonadati</taxon>
        <taxon>Pseudomonadota</taxon>
        <taxon>Gammaproteobacteria</taxon>
        <taxon>Thiotrichales</taxon>
        <taxon>Piscirickettsiaceae</taxon>
        <taxon>Hydrogenovibrio</taxon>
    </lineage>
</organism>
<dbReference type="InterPro" id="IPR023614">
    <property type="entry name" value="Porin_dom_sf"/>
</dbReference>
<sequence length="396" mass="44464">MIFRSILSFPLFFIELVVVTVLYLPSVANATPAFARMEHETCEECHTAYPALNATGRLYKMNGYSFNNMMRGRGFGMNKMANESQFESMMKQFPIAAAITSRPYDKKKSGKKEIRAIHEVELLAGGNFNKVFTYIDIEAEGEDGFGLTTEATSLGYTINPHLHLEAAYAPSFFSDPYDTLSNMRRLSVSNYNVLESSFSGVDGQLRHPRQQFSIFGRLARRLFYDATVGGLTEDKTGQDSTVYLGRLALDITPRLMVGTFGVSGRSEISSTNNKSSQARNFDRFGFDTQADILQVRLTGVYMRAHDQYATSKAKESNVDDYVQAVYFSSNRHWVPLLRYQSSEQNNGTQKTESVIAGLSYYPMENAKGTIEYSEDTSVPAGQIKDNRFTLQFQVAL</sequence>
<evidence type="ECO:0000313" key="1">
    <source>
        <dbReference type="EMBL" id="KDN95383.1"/>
    </source>
</evidence>
<dbReference type="Gene3D" id="2.40.160.10">
    <property type="entry name" value="Porin"/>
    <property type="match status" value="1"/>
</dbReference>
<dbReference type="RefSeq" id="WP_029909437.1">
    <property type="nucleotide sequence ID" value="NZ_AP020335.1"/>
</dbReference>
<dbReference type="SUPFAM" id="SSF56935">
    <property type="entry name" value="Porins"/>
    <property type="match status" value="1"/>
</dbReference>
<protein>
    <submittedName>
        <fullName evidence="1">Uncharacterized protein</fullName>
    </submittedName>
</protein>